<protein>
    <submittedName>
        <fullName evidence="2">Uncharacterized protein</fullName>
    </submittedName>
</protein>
<evidence type="ECO:0000313" key="1">
    <source>
        <dbReference type="EMBL" id="QCD89493.1"/>
    </source>
</evidence>
<sequence>MEGEGKHSERLGYGVYAQFSLASHWLGQPEETQFEGCTHGGNKVLLAANGGVRMEHQTMRSTRHDVDCSKIGVLEALAACFLERNGLGDAEGIGLEAQYVKVEYQNL</sequence>
<dbReference type="Proteomes" id="UP000501690">
    <property type="component" value="Linkage Group LG4"/>
</dbReference>
<reference evidence="2 3" key="1">
    <citation type="submission" date="2019-04" db="EMBL/GenBank/DDBJ databases">
        <title>An improved genome assembly and genetic linkage map for asparagus bean, Vigna unguiculata ssp. sesquipedialis.</title>
        <authorList>
            <person name="Xia Q."/>
            <person name="Zhang R."/>
            <person name="Dong Y."/>
        </authorList>
    </citation>
    <scope>NUCLEOTIDE SEQUENCE [LARGE SCALE GENOMIC DNA]</scope>
    <source>
        <tissue evidence="2">Leaf</tissue>
    </source>
</reference>
<dbReference type="EMBL" id="CP039348">
    <property type="protein sequence ID" value="QCD89494.1"/>
    <property type="molecule type" value="Genomic_DNA"/>
</dbReference>
<dbReference type="AlphaFoldDB" id="A0A4D6LN89"/>
<keyword evidence="3" id="KW-1185">Reference proteome</keyword>
<evidence type="ECO:0000313" key="2">
    <source>
        <dbReference type="EMBL" id="QCD89494.1"/>
    </source>
</evidence>
<evidence type="ECO:0000313" key="3">
    <source>
        <dbReference type="Proteomes" id="UP000501690"/>
    </source>
</evidence>
<dbReference type="EMBL" id="CP039348">
    <property type="protein sequence ID" value="QCD89493.1"/>
    <property type="molecule type" value="Genomic_DNA"/>
</dbReference>
<name>A0A4D6LN89_VIGUN</name>
<proteinExistence type="predicted"/>
<organism evidence="2 3">
    <name type="scientific">Vigna unguiculata</name>
    <name type="common">Cowpea</name>
    <dbReference type="NCBI Taxonomy" id="3917"/>
    <lineage>
        <taxon>Eukaryota</taxon>
        <taxon>Viridiplantae</taxon>
        <taxon>Streptophyta</taxon>
        <taxon>Embryophyta</taxon>
        <taxon>Tracheophyta</taxon>
        <taxon>Spermatophyta</taxon>
        <taxon>Magnoliopsida</taxon>
        <taxon>eudicotyledons</taxon>
        <taxon>Gunneridae</taxon>
        <taxon>Pentapetalae</taxon>
        <taxon>rosids</taxon>
        <taxon>fabids</taxon>
        <taxon>Fabales</taxon>
        <taxon>Fabaceae</taxon>
        <taxon>Papilionoideae</taxon>
        <taxon>50 kb inversion clade</taxon>
        <taxon>NPAAA clade</taxon>
        <taxon>indigoferoid/millettioid clade</taxon>
        <taxon>Phaseoleae</taxon>
        <taxon>Vigna</taxon>
    </lineage>
</organism>
<accession>A0A4D6LN89</accession>
<gene>
    <name evidence="1" type="ORF">DEO72_LG4g438</name>
    <name evidence="2" type="ORF">DEO72_LG4g439</name>
</gene>